<dbReference type="Gene3D" id="1.20.1250.20">
    <property type="entry name" value="MFS general substrate transporter like domains"/>
    <property type="match status" value="2"/>
</dbReference>
<feature type="domain" description="Major facilitator superfamily (MFS) profile" evidence="8">
    <location>
        <begin position="202"/>
        <end position="388"/>
    </location>
</feature>
<dbReference type="PANTHER" id="PTHR23521">
    <property type="entry name" value="TRANSPORTER MFS SUPERFAMILY"/>
    <property type="match status" value="1"/>
</dbReference>
<protein>
    <submittedName>
        <fullName evidence="9">Putative MFS-type transporter YcaD</fullName>
    </submittedName>
</protein>
<dbReference type="EMBL" id="MZGX01000013">
    <property type="protein sequence ID" value="OPX43970.1"/>
    <property type="molecule type" value="Genomic_DNA"/>
</dbReference>
<dbReference type="PROSITE" id="PS50850">
    <property type="entry name" value="MFS"/>
    <property type="match status" value="1"/>
</dbReference>
<keyword evidence="2" id="KW-0813">Transport</keyword>
<keyword evidence="6 7" id="KW-0472">Membrane</keyword>
<dbReference type="SUPFAM" id="SSF103473">
    <property type="entry name" value="MFS general substrate transporter"/>
    <property type="match status" value="1"/>
</dbReference>
<evidence type="ECO:0000313" key="10">
    <source>
        <dbReference type="Proteomes" id="UP000191554"/>
    </source>
</evidence>
<evidence type="ECO:0000256" key="3">
    <source>
        <dbReference type="ARBA" id="ARBA00022475"/>
    </source>
</evidence>
<dbReference type="Proteomes" id="UP000191554">
    <property type="component" value="Unassembled WGS sequence"/>
</dbReference>
<reference evidence="9 10" key="1">
    <citation type="submission" date="2017-03" db="EMBL/GenBank/DDBJ databases">
        <title>Genome sequence of Clostridium hungatei DSM 14427.</title>
        <authorList>
            <person name="Poehlein A."/>
            <person name="Daniel R."/>
        </authorList>
    </citation>
    <scope>NUCLEOTIDE SEQUENCE [LARGE SCALE GENOMIC DNA]</scope>
    <source>
        <strain evidence="9 10">DSM 14427</strain>
    </source>
</reference>
<evidence type="ECO:0000259" key="8">
    <source>
        <dbReference type="PROSITE" id="PS50850"/>
    </source>
</evidence>
<feature type="transmembrane region" description="Helical" evidence="7">
    <location>
        <begin position="203"/>
        <end position="227"/>
    </location>
</feature>
<keyword evidence="4 7" id="KW-0812">Transmembrane</keyword>
<keyword evidence="10" id="KW-1185">Reference proteome</keyword>
<feature type="transmembrane region" description="Helical" evidence="7">
    <location>
        <begin position="135"/>
        <end position="158"/>
    </location>
</feature>
<evidence type="ECO:0000256" key="5">
    <source>
        <dbReference type="ARBA" id="ARBA00022989"/>
    </source>
</evidence>
<feature type="transmembrane region" description="Helical" evidence="7">
    <location>
        <begin position="356"/>
        <end position="374"/>
    </location>
</feature>
<dbReference type="GO" id="GO:0005886">
    <property type="term" value="C:plasma membrane"/>
    <property type="evidence" value="ECO:0007669"/>
    <property type="project" value="UniProtKB-SubCell"/>
</dbReference>
<feature type="transmembrane region" description="Helical" evidence="7">
    <location>
        <begin position="164"/>
        <end position="183"/>
    </location>
</feature>
<dbReference type="InterPro" id="IPR036259">
    <property type="entry name" value="MFS_trans_sf"/>
</dbReference>
<name>A0A1V4SJD3_RUMHU</name>
<dbReference type="PANTHER" id="PTHR23521:SF2">
    <property type="entry name" value="TRANSPORTER MFS SUPERFAMILY"/>
    <property type="match status" value="1"/>
</dbReference>
<feature type="transmembrane region" description="Helical" evidence="7">
    <location>
        <begin position="268"/>
        <end position="287"/>
    </location>
</feature>
<sequence>MREQFDKLIGNNKWAMYCIALMVGLAMGVINPLATTHMTRNNVSEVWVGAISSSYFLFMALGSIFIYKKQRGKDIRKILILGLILAAICSIGFPLSENRALWFLLMGLMGAGVSLNLVGIQTAMQNATDSGNKALVSGIYSFCFAVGFVISSLVGPMLYECAAWIAFLMGSVSLCSAAVFINFKLKNLLTIPTYSEGKIFSKITLALFGAFAYGFSETTLVALYPLFMLRLNFGLSQVGYALGIFVIGSIIGTIPVTYLADKFGRKKCLGLTIFFSLFAIIGVMYFNSFGSKLIFSFIAGFTIGPIYPLSLSLSVQDLIQEELMPGVALFTFAYGIGSAAGPFLSSGAMRYLGNNYIFSISFIIFMILILYIAITSKYSKSNLFKRDA</sequence>
<feature type="transmembrane region" description="Helical" evidence="7">
    <location>
        <begin position="46"/>
        <end position="66"/>
    </location>
</feature>
<gene>
    <name evidence="9" type="primary">ycaD</name>
    <name evidence="9" type="ORF">CLHUN_22130</name>
</gene>
<evidence type="ECO:0000256" key="4">
    <source>
        <dbReference type="ARBA" id="ARBA00022692"/>
    </source>
</evidence>
<dbReference type="AlphaFoldDB" id="A0A1V4SJD3"/>
<dbReference type="InterPro" id="IPR011701">
    <property type="entry name" value="MFS"/>
</dbReference>
<dbReference type="InterPro" id="IPR047200">
    <property type="entry name" value="MFS_YcaD-like"/>
</dbReference>
<feature type="transmembrane region" description="Helical" evidence="7">
    <location>
        <begin position="101"/>
        <end position="123"/>
    </location>
</feature>
<comment type="subcellular location">
    <subcellularLocation>
        <location evidence="1">Cell membrane</location>
        <topology evidence="1">Multi-pass membrane protein</topology>
    </subcellularLocation>
</comment>
<feature type="transmembrane region" description="Helical" evidence="7">
    <location>
        <begin position="14"/>
        <end position="34"/>
    </location>
</feature>
<proteinExistence type="predicted"/>
<accession>A0A1V4SJD3</accession>
<evidence type="ECO:0000256" key="1">
    <source>
        <dbReference type="ARBA" id="ARBA00004651"/>
    </source>
</evidence>
<organism evidence="9 10">
    <name type="scientific">Ruminiclostridium hungatei</name>
    <name type="common">Clostridium hungatei</name>
    <dbReference type="NCBI Taxonomy" id="48256"/>
    <lineage>
        <taxon>Bacteria</taxon>
        <taxon>Bacillati</taxon>
        <taxon>Bacillota</taxon>
        <taxon>Clostridia</taxon>
        <taxon>Eubacteriales</taxon>
        <taxon>Oscillospiraceae</taxon>
        <taxon>Ruminiclostridium</taxon>
    </lineage>
</organism>
<dbReference type="InterPro" id="IPR020846">
    <property type="entry name" value="MFS_dom"/>
</dbReference>
<keyword evidence="3" id="KW-1003">Cell membrane</keyword>
<comment type="caution">
    <text evidence="9">The sequence shown here is derived from an EMBL/GenBank/DDBJ whole genome shotgun (WGS) entry which is preliminary data.</text>
</comment>
<keyword evidence="5 7" id="KW-1133">Transmembrane helix</keyword>
<dbReference type="GO" id="GO:0022857">
    <property type="term" value="F:transmembrane transporter activity"/>
    <property type="evidence" value="ECO:0007669"/>
    <property type="project" value="InterPro"/>
</dbReference>
<dbReference type="Pfam" id="PF07690">
    <property type="entry name" value="MFS_1"/>
    <property type="match status" value="2"/>
</dbReference>
<feature type="transmembrane region" description="Helical" evidence="7">
    <location>
        <begin position="323"/>
        <end position="344"/>
    </location>
</feature>
<evidence type="ECO:0000256" key="2">
    <source>
        <dbReference type="ARBA" id="ARBA00022448"/>
    </source>
</evidence>
<feature type="transmembrane region" description="Helical" evidence="7">
    <location>
        <begin position="78"/>
        <end position="95"/>
    </location>
</feature>
<evidence type="ECO:0000256" key="7">
    <source>
        <dbReference type="SAM" id="Phobius"/>
    </source>
</evidence>
<dbReference type="CDD" id="cd17477">
    <property type="entry name" value="MFS_YcaD_like"/>
    <property type="match status" value="1"/>
</dbReference>
<feature type="transmembrane region" description="Helical" evidence="7">
    <location>
        <begin position="239"/>
        <end position="261"/>
    </location>
</feature>
<dbReference type="RefSeq" id="WP_080064646.1">
    <property type="nucleotide sequence ID" value="NZ_MZGX01000013.1"/>
</dbReference>
<feature type="transmembrane region" description="Helical" evidence="7">
    <location>
        <begin position="293"/>
        <end position="311"/>
    </location>
</feature>
<dbReference type="STRING" id="48256.CLHUN_22130"/>
<evidence type="ECO:0000313" key="9">
    <source>
        <dbReference type="EMBL" id="OPX43970.1"/>
    </source>
</evidence>
<evidence type="ECO:0000256" key="6">
    <source>
        <dbReference type="ARBA" id="ARBA00023136"/>
    </source>
</evidence>